<reference evidence="2 3" key="1">
    <citation type="submission" date="2023-02" db="EMBL/GenBank/DDBJ databases">
        <title>LHISI_Scaffold_Assembly.</title>
        <authorList>
            <person name="Stuart O.P."/>
            <person name="Cleave R."/>
            <person name="Magrath M.J.L."/>
            <person name="Mikheyev A.S."/>
        </authorList>
    </citation>
    <scope>NUCLEOTIDE SEQUENCE [LARGE SCALE GENOMIC DNA]</scope>
    <source>
        <strain evidence="2">Daus_M_001</strain>
        <tissue evidence="2">Leg muscle</tissue>
    </source>
</reference>
<keyword evidence="3" id="KW-1185">Reference proteome</keyword>
<dbReference type="EMBL" id="JARBHB010000005">
    <property type="protein sequence ID" value="KAJ8882467.1"/>
    <property type="molecule type" value="Genomic_DNA"/>
</dbReference>
<proteinExistence type="predicted"/>
<dbReference type="Proteomes" id="UP001159363">
    <property type="component" value="Chromosome 4"/>
</dbReference>
<organism evidence="2 3">
    <name type="scientific">Dryococelus australis</name>
    <dbReference type="NCBI Taxonomy" id="614101"/>
    <lineage>
        <taxon>Eukaryota</taxon>
        <taxon>Metazoa</taxon>
        <taxon>Ecdysozoa</taxon>
        <taxon>Arthropoda</taxon>
        <taxon>Hexapoda</taxon>
        <taxon>Insecta</taxon>
        <taxon>Pterygota</taxon>
        <taxon>Neoptera</taxon>
        <taxon>Polyneoptera</taxon>
        <taxon>Phasmatodea</taxon>
        <taxon>Verophasmatodea</taxon>
        <taxon>Anareolatae</taxon>
        <taxon>Phasmatidae</taxon>
        <taxon>Eurycanthinae</taxon>
        <taxon>Dryococelus</taxon>
    </lineage>
</organism>
<feature type="compositionally biased region" description="Basic and acidic residues" evidence="1">
    <location>
        <begin position="122"/>
        <end position="148"/>
    </location>
</feature>
<evidence type="ECO:0000313" key="2">
    <source>
        <dbReference type="EMBL" id="KAJ8882467.1"/>
    </source>
</evidence>
<dbReference type="SUPFAM" id="SSF52980">
    <property type="entry name" value="Restriction endonuclease-like"/>
    <property type="match status" value="1"/>
</dbReference>
<dbReference type="InterPro" id="IPR011604">
    <property type="entry name" value="PDDEXK-like_dom_sf"/>
</dbReference>
<evidence type="ECO:0000256" key="1">
    <source>
        <dbReference type="SAM" id="MobiDB-lite"/>
    </source>
</evidence>
<accession>A0ABQ9HDR2</accession>
<dbReference type="InterPro" id="IPR011335">
    <property type="entry name" value="Restrct_endonuc-II-like"/>
</dbReference>
<name>A0ABQ9HDR2_9NEOP</name>
<dbReference type="Gene3D" id="3.90.320.10">
    <property type="match status" value="1"/>
</dbReference>
<evidence type="ECO:0008006" key="4">
    <source>
        <dbReference type="Google" id="ProtNLM"/>
    </source>
</evidence>
<evidence type="ECO:0000313" key="3">
    <source>
        <dbReference type="Proteomes" id="UP001159363"/>
    </source>
</evidence>
<feature type="region of interest" description="Disordered" evidence="1">
    <location>
        <begin position="122"/>
        <end position="151"/>
    </location>
</feature>
<protein>
    <recommendedName>
        <fullName evidence="4">YqaJ viral recombinase domain-containing protein</fullName>
    </recommendedName>
</protein>
<dbReference type="InterPro" id="IPR051703">
    <property type="entry name" value="NF-kappa-B_Signaling_Reg"/>
</dbReference>
<dbReference type="PANTHER" id="PTHR46609:SF8">
    <property type="entry name" value="YQAJ VIRAL RECOMBINASE DOMAIN-CONTAINING PROTEIN"/>
    <property type="match status" value="1"/>
</dbReference>
<gene>
    <name evidence="2" type="ORF">PR048_014275</name>
</gene>
<comment type="caution">
    <text evidence="2">The sequence shown here is derived from an EMBL/GenBank/DDBJ whole genome shotgun (WGS) entry which is preliminary data.</text>
</comment>
<sequence>MPVGEGKVLLQDLETFTNTEREREREERLRPTTSREKAVTSLLHSDFSGCAATKYDLPWLAATPDGLVGNNALVEVKCPVTARNLTPQEAVKEKKLTYCILIDDHLYLKENHPYSRAGLKGWEKQETPRENHPTSSIVHDDSHMRKSGSDPTRNQTWFAYVGVEQHWNARMGETGEPRENQLASGIIRHDSHNVTIRERPHRGLNPVALVGGEPYNRLATTPP</sequence>
<dbReference type="PANTHER" id="PTHR46609">
    <property type="entry name" value="EXONUCLEASE, PHAGE-TYPE/RECB, C-TERMINAL DOMAIN-CONTAINING PROTEIN"/>
    <property type="match status" value="1"/>
</dbReference>